<name>H5XXX9_9FIRM</name>
<feature type="domain" description="Sigma-54 factor interaction" evidence="5">
    <location>
        <begin position="153"/>
        <end position="382"/>
    </location>
</feature>
<dbReference type="InterPro" id="IPR013767">
    <property type="entry name" value="PAS_fold"/>
</dbReference>
<evidence type="ECO:0000256" key="2">
    <source>
        <dbReference type="ARBA" id="ARBA00022797"/>
    </source>
</evidence>
<evidence type="ECO:0000259" key="7">
    <source>
        <dbReference type="PROSITE" id="PS50113"/>
    </source>
</evidence>
<dbReference type="SUPFAM" id="SSF52540">
    <property type="entry name" value="P-loop containing nucleoside triphosphate hydrolases"/>
    <property type="match status" value="1"/>
</dbReference>
<dbReference type="Pfam" id="PF18024">
    <property type="entry name" value="HTH_50"/>
    <property type="match status" value="1"/>
</dbReference>
<keyword evidence="2" id="KW-0058">Aromatic hydrocarbons catabolism</keyword>
<dbReference type="HOGENOM" id="CLU_000445_8_1_9"/>
<dbReference type="GO" id="GO:0006355">
    <property type="term" value="P:regulation of DNA-templated transcription"/>
    <property type="evidence" value="ECO:0007669"/>
    <property type="project" value="InterPro"/>
</dbReference>
<dbReference type="SUPFAM" id="SSF55785">
    <property type="entry name" value="PYP-like sensor domain (PAS domain)"/>
    <property type="match status" value="1"/>
</dbReference>
<dbReference type="InterPro" id="IPR025943">
    <property type="entry name" value="Sigma_54_int_dom_ATP-bd_2"/>
</dbReference>
<dbReference type="Gene3D" id="1.10.10.60">
    <property type="entry name" value="Homeodomain-like"/>
    <property type="match status" value="1"/>
</dbReference>
<evidence type="ECO:0000256" key="1">
    <source>
        <dbReference type="ARBA" id="ARBA00022741"/>
    </source>
</evidence>
<dbReference type="PROSITE" id="PS50112">
    <property type="entry name" value="PAS"/>
    <property type="match status" value="1"/>
</dbReference>
<dbReference type="OrthoDB" id="1803236at2"/>
<evidence type="ECO:0000313" key="8">
    <source>
        <dbReference type="EMBL" id="EHQ91482.1"/>
    </source>
</evidence>
<proteinExistence type="predicted"/>
<dbReference type="Pfam" id="PF00158">
    <property type="entry name" value="Sigma54_activat"/>
    <property type="match status" value="1"/>
</dbReference>
<dbReference type="InterPro" id="IPR000014">
    <property type="entry name" value="PAS"/>
</dbReference>
<dbReference type="InterPro" id="IPR035965">
    <property type="entry name" value="PAS-like_dom_sf"/>
</dbReference>
<dbReference type="Gene3D" id="3.40.50.300">
    <property type="entry name" value="P-loop containing nucleotide triphosphate hydrolases"/>
    <property type="match status" value="1"/>
</dbReference>
<dbReference type="SMART" id="SM00091">
    <property type="entry name" value="PAS"/>
    <property type="match status" value="1"/>
</dbReference>
<dbReference type="FunFam" id="3.40.50.300:FF:000006">
    <property type="entry name" value="DNA-binding transcriptional regulator NtrC"/>
    <property type="match status" value="1"/>
</dbReference>
<keyword evidence="3" id="KW-0067">ATP-binding</keyword>
<dbReference type="RefSeq" id="WP_007786434.1">
    <property type="nucleotide sequence ID" value="NZ_CM001441.1"/>
</dbReference>
<protein>
    <recommendedName>
        <fullName evidence="4">HTH-type transcriptional regulatory protein TyrR</fullName>
    </recommendedName>
</protein>
<dbReference type="SUPFAM" id="SSF46689">
    <property type="entry name" value="Homeodomain-like"/>
    <property type="match status" value="1"/>
</dbReference>
<dbReference type="InterPro" id="IPR030828">
    <property type="entry name" value="HTH_TyrR"/>
</dbReference>
<keyword evidence="9" id="KW-1185">Reference proteome</keyword>
<evidence type="ECO:0000256" key="4">
    <source>
        <dbReference type="ARBA" id="ARBA00029500"/>
    </source>
</evidence>
<dbReference type="PROSITE" id="PS50045">
    <property type="entry name" value="SIGMA54_INTERACT_4"/>
    <property type="match status" value="1"/>
</dbReference>
<dbReference type="SMART" id="SM00382">
    <property type="entry name" value="AAA"/>
    <property type="match status" value="1"/>
</dbReference>
<dbReference type="GO" id="GO:0003677">
    <property type="term" value="F:DNA binding"/>
    <property type="evidence" value="ECO:0007669"/>
    <property type="project" value="UniProtKB-KW"/>
</dbReference>
<dbReference type="Gene3D" id="3.30.450.20">
    <property type="entry name" value="PAS domain"/>
    <property type="match status" value="1"/>
</dbReference>
<evidence type="ECO:0000313" key="9">
    <source>
        <dbReference type="Proteomes" id="UP000005104"/>
    </source>
</evidence>
<feature type="domain" description="PAC" evidence="7">
    <location>
        <begin position="77"/>
        <end position="129"/>
    </location>
</feature>
<dbReference type="InterPro" id="IPR058031">
    <property type="entry name" value="AAA_lid_NorR"/>
</dbReference>
<dbReference type="AlphaFoldDB" id="H5XXX9"/>
<dbReference type="PROSITE" id="PS00676">
    <property type="entry name" value="SIGMA54_INTERACT_2"/>
    <property type="match status" value="1"/>
</dbReference>
<dbReference type="STRING" id="768710.DesyoDRAFT_4528"/>
<dbReference type="Pfam" id="PF25601">
    <property type="entry name" value="AAA_lid_14"/>
    <property type="match status" value="1"/>
</dbReference>
<dbReference type="InterPro" id="IPR009057">
    <property type="entry name" value="Homeodomain-like_sf"/>
</dbReference>
<dbReference type="Gene3D" id="1.10.8.60">
    <property type="match status" value="1"/>
</dbReference>
<dbReference type="PROSITE" id="PS00675">
    <property type="entry name" value="SIGMA54_INTERACT_1"/>
    <property type="match status" value="1"/>
</dbReference>
<dbReference type="PROSITE" id="PS50113">
    <property type="entry name" value="PAC"/>
    <property type="match status" value="1"/>
</dbReference>
<dbReference type="InterPro" id="IPR025662">
    <property type="entry name" value="Sigma_54_int_dom_ATP-bd_1"/>
</dbReference>
<dbReference type="InterPro" id="IPR003593">
    <property type="entry name" value="AAA+_ATPase"/>
</dbReference>
<dbReference type="CDD" id="cd00009">
    <property type="entry name" value="AAA"/>
    <property type="match status" value="1"/>
</dbReference>
<sequence length="463" mass="52769">MEKSIKKHDLKKLHAGILDVLSDGIYVTDAKGKTLAVNRTYEQLTGLKREEIMGKLVTDLRNQGNFDVVLNPEIVSSGQKKSLVQVTKEGRRVILNGCPVFDEAGKVALVVTFVRDITLLSQLQDQISNQQEVIDKYREVQKRDKLKQQNGPVVFESQEIVQLMNVLDKVAKTDATVLMLGETGVGKDVFSRLLHQRSLRQDEPFFKVDCSAIPESLIESELFGYESGAFSGANAKGKPGLFEMADKGTLFLDEIGELPLLMQSKLLRALQDQELIRVGSTKVRKFDVRFIAATNKNLEEEVKNGRFRSDLFYRLKVAVLQIPPLRERQGDILPLASFFFEKYNIKYRKEVNFTKKFCDALQNYKWPGNVREMDNFIQSLIVTRDKEILDVSDLPHYMLRDAIDMDRSSLSDANKSLDELMRDYEKNLLKNALEINGSVAKVAKLFKVDRTTIFRKAKKYSLL</sequence>
<gene>
    <name evidence="8" type="ORF">DesyoDRAFT_4528</name>
</gene>
<dbReference type="eggNOG" id="COG3829">
    <property type="taxonomic scope" value="Bacteria"/>
</dbReference>
<dbReference type="EMBL" id="CM001441">
    <property type="protein sequence ID" value="EHQ91482.1"/>
    <property type="molecule type" value="Genomic_DNA"/>
</dbReference>
<dbReference type="CDD" id="cd00130">
    <property type="entry name" value="PAS"/>
    <property type="match status" value="1"/>
</dbReference>
<dbReference type="PANTHER" id="PTHR32071">
    <property type="entry name" value="TRANSCRIPTIONAL REGULATORY PROTEIN"/>
    <property type="match status" value="1"/>
</dbReference>
<evidence type="ECO:0000259" key="6">
    <source>
        <dbReference type="PROSITE" id="PS50112"/>
    </source>
</evidence>
<evidence type="ECO:0000259" key="5">
    <source>
        <dbReference type="PROSITE" id="PS50045"/>
    </source>
</evidence>
<dbReference type="InterPro" id="IPR000700">
    <property type="entry name" value="PAS-assoc_C"/>
</dbReference>
<dbReference type="InterPro" id="IPR002078">
    <property type="entry name" value="Sigma_54_int"/>
</dbReference>
<dbReference type="Proteomes" id="UP000005104">
    <property type="component" value="Chromosome"/>
</dbReference>
<dbReference type="InterPro" id="IPR027417">
    <property type="entry name" value="P-loop_NTPase"/>
</dbReference>
<evidence type="ECO:0000256" key="3">
    <source>
        <dbReference type="ARBA" id="ARBA00022840"/>
    </source>
</evidence>
<organism evidence="8 9">
    <name type="scientific">Desulfosporosinus youngiae DSM 17734</name>
    <dbReference type="NCBI Taxonomy" id="768710"/>
    <lineage>
        <taxon>Bacteria</taxon>
        <taxon>Bacillati</taxon>
        <taxon>Bacillota</taxon>
        <taxon>Clostridia</taxon>
        <taxon>Eubacteriales</taxon>
        <taxon>Desulfitobacteriaceae</taxon>
        <taxon>Desulfosporosinus</taxon>
    </lineage>
</organism>
<reference evidence="8 9" key="1">
    <citation type="submission" date="2011-11" db="EMBL/GenBank/DDBJ databases">
        <title>The Noncontiguous Finished genome of Desulfosporosinus youngiae DSM 17734.</title>
        <authorList>
            <consortium name="US DOE Joint Genome Institute (JGI-PGF)"/>
            <person name="Lucas S."/>
            <person name="Han J."/>
            <person name="Lapidus A."/>
            <person name="Cheng J.-F."/>
            <person name="Goodwin L."/>
            <person name="Pitluck S."/>
            <person name="Peters L."/>
            <person name="Ovchinnikova G."/>
            <person name="Lu M."/>
            <person name="Land M.L."/>
            <person name="Hauser L."/>
            <person name="Pester M."/>
            <person name="Spring S."/>
            <person name="Ollivier B."/>
            <person name="Rattei T."/>
            <person name="Klenk H.-P."/>
            <person name="Wagner M."/>
            <person name="Loy A."/>
            <person name="Woyke T.J."/>
        </authorList>
    </citation>
    <scope>NUCLEOTIDE SEQUENCE [LARGE SCALE GENOMIC DNA]</scope>
    <source>
        <strain evidence="8 9">DSM 17734</strain>
    </source>
</reference>
<dbReference type="PANTHER" id="PTHR32071:SF57">
    <property type="entry name" value="C4-DICARBOXYLATE TRANSPORT TRANSCRIPTIONAL REGULATORY PROTEIN DCTD"/>
    <property type="match status" value="1"/>
</dbReference>
<keyword evidence="1" id="KW-0547">Nucleotide-binding</keyword>
<feature type="domain" description="PAS" evidence="6">
    <location>
        <begin position="17"/>
        <end position="55"/>
    </location>
</feature>
<dbReference type="GO" id="GO:0005524">
    <property type="term" value="F:ATP binding"/>
    <property type="evidence" value="ECO:0007669"/>
    <property type="project" value="UniProtKB-KW"/>
</dbReference>
<dbReference type="NCBIfam" id="TIGR00229">
    <property type="entry name" value="sensory_box"/>
    <property type="match status" value="1"/>
</dbReference>
<accession>H5XXX9</accession>
<dbReference type="Pfam" id="PF00989">
    <property type="entry name" value="PAS"/>
    <property type="match status" value="1"/>
</dbReference>